<reference evidence="1" key="1">
    <citation type="submission" date="2023-03" db="EMBL/GenBank/DDBJ databases">
        <title>Massive genome expansion in bonnet fungi (Mycena s.s.) driven by repeated elements and novel gene families across ecological guilds.</title>
        <authorList>
            <consortium name="Lawrence Berkeley National Laboratory"/>
            <person name="Harder C.B."/>
            <person name="Miyauchi S."/>
            <person name="Viragh M."/>
            <person name="Kuo A."/>
            <person name="Thoen E."/>
            <person name="Andreopoulos B."/>
            <person name="Lu D."/>
            <person name="Skrede I."/>
            <person name="Drula E."/>
            <person name="Henrissat B."/>
            <person name="Morin E."/>
            <person name="Kohler A."/>
            <person name="Barry K."/>
            <person name="LaButti K."/>
            <person name="Morin E."/>
            <person name="Salamov A."/>
            <person name="Lipzen A."/>
            <person name="Mereny Z."/>
            <person name="Hegedus B."/>
            <person name="Baldrian P."/>
            <person name="Stursova M."/>
            <person name="Weitz H."/>
            <person name="Taylor A."/>
            <person name="Grigoriev I.V."/>
            <person name="Nagy L.G."/>
            <person name="Martin F."/>
            <person name="Kauserud H."/>
        </authorList>
    </citation>
    <scope>NUCLEOTIDE SEQUENCE</scope>
    <source>
        <strain evidence="1">CBHHK002</strain>
    </source>
</reference>
<evidence type="ECO:0000313" key="2">
    <source>
        <dbReference type="Proteomes" id="UP001218218"/>
    </source>
</evidence>
<accession>A0AAD7EDS3</accession>
<comment type="caution">
    <text evidence="1">The sequence shown here is derived from an EMBL/GenBank/DDBJ whole genome shotgun (WGS) entry which is preliminary data.</text>
</comment>
<sequence>MHLTASDSHWSFLTSFPQMHSTSAAFLLVLGCRAESSGVEVAACAKNHICLVFPMHALFNHDLIQHQHLVRPRVGQLVAFCD</sequence>
<name>A0AAD7EDS3_9AGAR</name>
<gene>
    <name evidence="1" type="ORF">DFH08DRAFT_894512</name>
</gene>
<organism evidence="1 2">
    <name type="scientific">Mycena albidolilacea</name>
    <dbReference type="NCBI Taxonomy" id="1033008"/>
    <lineage>
        <taxon>Eukaryota</taxon>
        <taxon>Fungi</taxon>
        <taxon>Dikarya</taxon>
        <taxon>Basidiomycota</taxon>
        <taxon>Agaricomycotina</taxon>
        <taxon>Agaricomycetes</taxon>
        <taxon>Agaricomycetidae</taxon>
        <taxon>Agaricales</taxon>
        <taxon>Marasmiineae</taxon>
        <taxon>Mycenaceae</taxon>
        <taxon>Mycena</taxon>
    </lineage>
</organism>
<dbReference type="Proteomes" id="UP001218218">
    <property type="component" value="Unassembled WGS sequence"/>
</dbReference>
<dbReference type="EMBL" id="JARIHO010000064">
    <property type="protein sequence ID" value="KAJ7315033.1"/>
    <property type="molecule type" value="Genomic_DNA"/>
</dbReference>
<keyword evidence="2" id="KW-1185">Reference proteome</keyword>
<evidence type="ECO:0000313" key="1">
    <source>
        <dbReference type="EMBL" id="KAJ7315033.1"/>
    </source>
</evidence>
<protein>
    <submittedName>
        <fullName evidence="1">Uncharacterized protein</fullName>
    </submittedName>
</protein>
<proteinExistence type="predicted"/>
<dbReference type="AlphaFoldDB" id="A0AAD7EDS3"/>